<evidence type="ECO:0000313" key="1">
    <source>
        <dbReference type="EMBL" id="MFC4621024.1"/>
    </source>
</evidence>
<protein>
    <submittedName>
        <fullName evidence="1">Uncharacterized protein</fullName>
    </submittedName>
</protein>
<accession>A0ABV9GU12</accession>
<dbReference type="EMBL" id="JBHSEW010000001">
    <property type="protein sequence ID" value="MFC4621024.1"/>
    <property type="molecule type" value="Genomic_DNA"/>
</dbReference>
<comment type="caution">
    <text evidence="1">The sequence shown here is derived from an EMBL/GenBank/DDBJ whole genome shotgun (WGS) entry which is preliminary data.</text>
</comment>
<reference evidence="2" key="1">
    <citation type="journal article" date="2019" name="Int. J. Syst. Evol. Microbiol.">
        <title>The Global Catalogue of Microorganisms (GCM) 10K type strain sequencing project: providing services to taxonomists for standard genome sequencing and annotation.</title>
        <authorList>
            <consortium name="The Broad Institute Genomics Platform"/>
            <consortium name="The Broad Institute Genome Sequencing Center for Infectious Disease"/>
            <person name="Wu L."/>
            <person name="Ma J."/>
        </authorList>
    </citation>
    <scope>NUCLEOTIDE SEQUENCE [LARGE SCALE GENOMIC DNA]</scope>
    <source>
        <strain evidence="2">JCM 11650</strain>
    </source>
</reference>
<sequence>MPRPAPLNEKSMQYMEARIPELASSAVKLAYYQALTSGGRVITARQGQLIETRQDGVERIIRTITPPTAVRIGQKRQRKA</sequence>
<name>A0ABV9GU12_9BURK</name>
<evidence type="ECO:0000313" key="2">
    <source>
        <dbReference type="Proteomes" id="UP001595967"/>
    </source>
</evidence>
<dbReference type="Proteomes" id="UP001595967">
    <property type="component" value="Unassembled WGS sequence"/>
</dbReference>
<dbReference type="RefSeq" id="WP_377723552.1">
    <property type="nucleotide sequence ID" value="NZ_JBHSEW010000001.1"/>
</dbReference>
<gene>
    <name evidence="1" type="ORF">ACFO3A_02180</name>
</gene>
<proteinExistence type="predicted"/>
<organism evidence="1 2">
    <name type="scientific">Comamonas nitrativorans</name>
    <dbReference type="NCBI Taxonomy" id="108437"/>
    <lineage>
        <taxon>Bacteria</taxon>
        <taxon>Pseudomonadati</taxon>
        <taxon>Pseudomonadota</taxon>
        <taxon>Betaproteobacteria</taxon>
        <taxon>Burkholderiales</taxon>
        <taxon>Comamonadaceae</taxon>
        <taxon>Comamonas</taxon>
    </lineage>
</organism>
<keyword evidence="2" id="KW-1185">Reference proteome</keyword>